<evidence type="ECO:0000256" key="1">
    <source>
        <dbReference type="ARBA" id="ARBA00022801"/>
    </source>
</evidence>
<dbReference type="InterPro" id="IPR023365">
    <property type="entry name" value="Sortase_dom-sf"/>
</dbReference>
<evidence type="ECO:0000313" key="5">
    <source>
        <dbReference type="Proteomes" id="UP000829069"/>
    </source>
</evidence>
<gene>
    <name evidence="4" type="ORF">MNQ99_15095</name>
</gene>
<feature type="chain" id="PRO_5047547594" evidence="3">
    <location>
        <begin position="28"/>
        <end position="242"/>
    </location>
</feature>
<reference evidence="4 5" key="1">
    <citation type="submission" date="2022-03" db="EMBL/GenBank/DDBJ databases">
        <title>Isotopic signatures of nitrous oxide derived from detoxification processes.</title>
        <authorList>
            <person name="Behrendt U."/>
            <person name="Buchen C."/>
            <person name="Well R."/>
            <person name="Ulrich A."/>
            <person name="Rohe L."/>
            <person name="Kolb S."/>
            <person name="Schloter M."/>
            <person name="Horn M.A."/>
            <person name="Augustin J."/>
        </authorList>
    </citation>
    <scope>NUCLEOTIDE SEQUENCE [LARGE SCALE GENOMIC DNA]</scope>
    <source>
        <strain evidence="4 5">S4-C24</strain>
    </source>
</reference>
<organism evidence="4 5">
    <name type="scientific">Arthrobacter sulfonylureivorans</name>
    <dbReference type="NCBI Taxonomy" id="2486855"/>
    <lineage>
        <taxon>Bacteria</taxon>
        <taxon>Bacillati</taxon>
        <taxon>Actinomycetota</taxon>
        <taxon>Actinomycetes</taxon>
        <taxon>Micrococcales</taxon>
        <taxon>Micrococcaceae</taxon>
        <taxon>Arthrobacter</taxon>
    </lineage>
</organism>
<evidence type="ECO:0000256" key="3">
    <source>
        <dbReference type="SAM" id="SignalP"/>
    </source>
</evidence>
<name>A0ABY3W4U5_9MICC</name>
<dbReference type="InterPro" id="IPR005754">
    <property type="entry name" value="Sortase"/>
</dbReference>
<dbReference type="Pfam" id="PF04203">
    <property type="entry name" value="Sortase"/>
    <property type="match status" value="1"/>
</dbReference>
<dbReference type="Proteomes" id="UP000829069">
    <property type="component" value="Chromosome"/>
</dbReference>
<dbReference type="InterPro" id="IPR042001">
    <property type="entry name" value="Sortase_F"/>
</dbReference>
<dbReference type="SUPFAM" id="SSF63817">
    <property type="entry name" value="Sortase"/>
    <property type="match status" value="1"/>
</dbReference>
<dbReference type="RefSeq" id="WP_241913515.1">
    <property type="nucleotide sequence ID" value="NZ_CP093326.1"/>
</dbReference>
<dbReference type="Gene3D" id="2.40.260.10">
    <property type="entry name" value="Sortase"/>
    <property type="match status" value="1"/>
</dbReference>
<proteinExistence type="predicted"/>
<sequence>MPNTTTTTVARTGLLLSAVLIAAAGCAAPSQPAEGIMLAPAASDAAATPSAEGPGNTGAQPDGRTPNQAAMSETSVIPDPAAIPVHRALPAAAGEKAPPTRLVVAGTSIDVSVVAVGIGAGNEMEIPDSVDRAGWYRHGPAPGDDAGTAVIAAHVDTLSGLAPFSELRQLRPDTRITVERADAETLTYRVSEVELMDKDEFDAAAVFRRDGKPRLRLVTCGGEWLDGRQDYSHNVVVTAVPD</sequence>
<keyword evidence="3" id="KW-0732">Signal</keyword>
<dbReference type="CDD" id="cd05829">
    <property type="entry name" value="Sortase_F"/>
    <property type="match status" value="1"/>
</dbReference>
<protein>
    <submittedName>
        <fullName evidence="4">Class F sortase</fullName>
    </submittedName>
</protein>
<accession>A0ABY3W4U5</accession>
<feature type="signal peptide" evidence="3">
    <location>
        <begin position="1"/>
        <end position="27"/>
    </location>
</feature>
<keyword evidence="1" id="KW-0378">Hydrolase</keyword>
<feature type="region of interest" description="Disordered" evidence="2">
    <location>
        <begin position="46"/>
        <end position="72"/>
    </location>
</feature>
<dbReference type="EMBL" id="CP093326">
    <property type="protein sequence ID" value="UNK45249.1"/>
    <property type="molecule type" value="Genomic_DNA"/>
</dbReference>
<keyword evidence="5" id="KW-1185">Reference proteome</keyword>
<evidence type="ECO:0000313" key="4">
    <source>
        <dbReference type="EMBL" id="UNK45249.1"/>
    </source>
</evidence>
<evidence type="ECO:0000256" key="2">
    <source>
        <dbReference type="SAM" id="MobiDB-lite"/>
    </source>
</evidence>